<dbReference type="PRINTS" id="PR00344">
    <property type="entry name" value="BCTRLSENSOR"/>
</dbReference>
<dbReference type="Proteomes" id="UP000244223">
    <property type="component" value="Unassembled WGS sequence"/>
</dbReference>
<keyword evidence="5" id="KW-0808">Transferase</keyword>
<dbReference type="InterPro" id="IPR013767">
    <property type="entry name" value="PAS_fold"/>
</dbReference>
<dbReference type="CDD" id="cd00130">
    <property type="entry name" value="PAS"/>
    <property type="match status" value="1"/>
</dbReference>
<evidence type="ECO:0000256" key="12">
    <source>
        <dbReference type="ARBA" id="ARBA00023136"/>
    </source>
</evidence>
<evidence type="ECO:0000313" key="20">
    <source>
        <dbReference type="Proteomes" id="UP000244223"/>
    </source>
</evidence>
<evidence type="ECO:0000256" key="14">
    <source>
        <dbReference type="SAM" id="Coils"/>
    </source>
</evidence>
<dbReference type="SUPFAM" id="SSF55785">
    <property type="entry name" value="PYP-like sensor domain (PAS domain)"/>
    <property type="match status" value="2"/>
</dbReference>
<evidence type="ECO:0000256" key="9">
    <source>
        <dbReference type="ARBA" id="ARBA00022840"/>
    </source>
</evidence>
<feature type="domain" description="PAS" evidence="17">
    <location>
        <begin position="330"/>
        <end position="382"/>
    </location>
</feature>
<evidence type="ECO:0000256" key="8">
    <source>
        <dbReference type="ARBA" id="ARBA00022777"/>
    </source>
</evidence>
<dbReference type="Pfam" id="PF00989">
    <property type="entry name" value="PAS"/>
    <property type="match status" value="1"/>
</dbReference>
<keyword evidence="14" id="KW-0175">Coiled coil</keyword>
<keyword evidence="11" id="KW-0902">Two-component regulatory system</keyword>
<dbReference type="AlphaFoldDB" id="A0A2T5IYH5"/>
<dbReference type="Gene3D" id="3.30.450.20">
    <property type="entry name" value="PAS domain"/>
    <property type="match status" value="2"/>
</dbReference>
<feature type="coiled-coil region" evidence="14">
    <location>
        <begin position="16"/>
        <end position="43"/>
    </location>
</feature>
<dbReference type="SUPFAM" id="SSF55781">
    <property type="entry name" value="GAF domain-like"/>
    <property type="match status" value="1"/>
</dbReference>
<evidence type="ECO:0000259" key="18">
    <source>
        <dbReference type="PROSITE" id="PS50113"/>
    </source>
</evidence>
<evidence type="ECO:0000256" key="5">
    <source>
        <dbReference type="ARBA" id="ARBA00022679"/>
    </source>
</evidence>
<dbReference type="CDD" id="cd17546">
    <property type="entry name" value="REC_hyHK_CKI1_RcsC-like"/>
    <property type="match status" value="1"/>
</dbReference>
<proteinExistence type="predicted"/>
<dbReference type="InterPro" id="IPR011006">
    <property type="entry name" value="CheY-like_superfamily"/>
</dbReference>
<evidence type="ECO:0000256" key="2">
    <source>
        <dbReference type="ARBA" id="ARBA00004370"/>
    </source>
</evidence>
<name>A0A2T5IYH5_9GAMM</name>
<comment type="catalytic activity">
    <reaction evidence="1">
        <text>ATP + protein L-histidine = ADP + protein N-phospho-L-histidine.</text>
        <dbReference type="EC" id="2.7.13.3"/>
    </reaction>
</comment>
<dbReference type="PANTHER" id="PTHR45339">
    <property type="entry name" value="HYBRID SIGNAL TRANSDUCTION HISTIDINE KINASE J"/>
    <property type="match status" value="1"/>
</dbReference>
<dbReference type="Pfam" id="PF02518">
    <property type="entry name" value="HATPase_c"/>
    <property type="match status" value="1"/>
</dbReference>
<keyword evidence="7" id="KW-0547">Nucleotide-binding</keyword>
<feature type="modified residue" description="4-aspartylphosphate" evidence="13">
    <location>
        <position position="797"/>
    </location>
</feature>
<keyword evidence="20" id="KW-1185">Reference proteome</keyword>
<evidence type="ECO:0000256" key="4">
    <source>
        <dbReference type="ARBA" id="ARBA00022553"/>
    </source>
</evidence>
<evidence type="ECO:0000259" key="16">
    <source>
        <dbReference type="PROSITE" id="PS50110"/>
    </source>
</evidence>
<evidence type="ECO:0000256" key="1">
    <source>
        <dbReference type="ARBA" id="ARBA00000085"/>
    </source>
</evidence>
<dbReference type="InterPro" id="IPR003018">
    <property type="entry name" value="GAF"/>
</dbReference>
<evidence type="ECO:0000256" key="13">
    <source>
        <dbReference type="PROSITE-ProRule" id="PRU00169"/>
    </source>
</evidence>
<feature type="domain" description="PAS" evidence="17">
    <location>
        <begin position="36"/>
        <end position="108"/>
    </location>
</feature>
<accession>A0A2T5IYH5</accession>
<evidence type="ECO:0000256" key="6">
    <source>
        <dbReference type="ARBA" id="ARBA00022692"/>
    </source>
</evidence>
<dbReference type="GO" id="GO:0016020">
    <property type="term" value="C:membrane"/>
    <property type="evidence" value="ECO:0007669"/>
    <property type="project" value="UniProtKB-SubCell"/>
</dbReference>
<dbReference type="FunFam" id="1.10.287.130:FF:000004">
    <property type="entry name" value="Ethylene receptor 1"/>
    <property type="match status" value="1"/>
</dbReference>
<feature type="coiled-coil region" evidence="14">
    <location>
        <begin position="448"/>
        <end position="475"/>
    </location>
</feature>
<dbReference type="InterPro" id="IPR000700">
    <property type="entry name" value="PAS-assoc_C"/>
</dbReference>
<dbReference type="GO" id="GO:0005524">
    <property type="term" value="F:ATP binding"/>
    <property type="evidence" value="ECO:0007669"/>
    <property type="project" value="UniProtKB-KW"/>
</dbReference>
<keyword evidence="8" id="KW-0418">Kinase</keyword>
<reference evidence="19 20" key="1">
    <citation type="submission" date="2018-04" db="EMBL/GenBank/DDBJ databases">
        <title>Genomic Encyclopedia of Archaeal and Bacterial Type Strains, Phase II (KMG-II): from individual species to whole genera.</title>
        <authorList>
            <person name="Goeker M."/>
        </authorList>
    </citation>
    <scope>NUCLEOTIDE SEQUENCE [LARGE SCALE GENOMIC DNA]</scope>
    <source>
        <strain evidence="19 20">DSM 5822</strain>
    </source>
</reference>
<dbReference type="InterPro" id="IPR036097">
    <property type="entry name" value="HisK_dim/P_sf"/>
</dbReference>
<feature type="domain" description="Response regulatory" evidence="16">
    <location>
        <begin position="748"/>
        <end position="864"/>
    </location>
</feature>
<dbReference type="SMART" id="SM00091">
    <property type="entry name" value="PAS"/>
    <property type="match status" value="2"/>
</dbReference>
<dbReference type="InterPro" id="IPR029016">
    <property type="entry name" value="GAF-like_dom_sf"/>
</dbReference>
<dbReference type="SMART" id="SM00448">
    <property type="entry name" value="REC"/>
    <property type="match status" value="1"/>
</dbReference>
<dbReference type="Gene3D" id="3.30.565.10">
    <property type="entry name" value="Histidine kinase-like ATPase, C-terminal domain"/>
    <property type="match status" value="1"/>
</dbReference>
<dbReference type="Pfam" id="PF13185">
    <property type="entry name" value="GAF_2"/>
    <property type="match status" value="1"/>
</dbReference>
<sequence length="873" mass="96977">MTKQGMSEAISPAYTQDELLERIASLEHENAQLRSRLRTTETIIDNIPVAVFAKDARDNFKITLWNKAAEHLFSVAATTVLGKTTQELWPHDAELFAIDDIRVAIEQTAINVPVEPCITPRGTLLLHTQKVPIINPEDGKTDLTLGICEDITEQQFSKLENEARSDILAMILMDAPLNDILAALVKHVEQQHSPILCSILLLDDTGKHLHLGAAPSLPYCYLEAVEGAPIGATVASCGTAAYLKKRIIVSDTQHDPLWADYRELAKQANINACWSEPILNSSGKVLGTFAMSHHEVYIPSVADIKTIVSAAQLAALAIERKQHEMRLKESEERFRMLWETTTDVVLVLDAQGQILYSNPAISTVFGYHPLHVLHENISLLQPPHLRKAHFQGFKHYLDTGQRKLDWRTVESLGLHQDGRQFPIEIAFSHVVIDKRSLFAGFIRDISARKEAEQLLAERTEQLQLSNAQLQQLTVELEAKVAARTAELEQALANANAATQAKSQFLAMMSHEIRTPVNGIIGMAQLLAMTPINEEQGIFLQTIQSSSHALSLLINDILDLSKIEAGKLELEQRAFALLDELNSILLLYKPLADKKGLSLQAKWSATLPAVIIGDHLRLRQIVSNLLANAIKFTPEGQIIVYAEADTRSSPPRLLMRVQDSGIGIPVERQHRLFQVFSQIDSSTTRQYGGTGLGLAICARLVEAMGGSIQVQSELHYGSSFSFDMPYQEGSLEPTNNDETIEEVPDYIPTVLIVDDNHTNQLIMNGFLRKLHIEADVANNGIEAIAKFKQHLFDIVFMDIQMPDMDGITATQHIRSMPLEKQPYIVALTANAFASDKAHCLAMGMDDFLAKPFLFEQIKTKIQHVQAANIKGTSR</sequence>
<evidence type="ECO:0000256" key="11">
    <source>
        <dbReference type="ARBA" id="ARBA00023012"/>
    </source>
</evidence>
<dbReference type="GO" id="GO:0000155">
    <property type="term" value="F:phosphorelay sensor kinase activity"/>
    <property type="evidence" value="ECO:0007669"/>
    <property type="project" value="InterPro"/>
</dbReference>
<dbReference type="InterPro" id="IPR036890">
    <property type="entry name" value="HATPase_C_sf"/>
</dbReference>
<dbReference type="EMBL" id="QAON01000009">
    <property type="protein sequence ID" value="PTQ89048.1"/>
    <property type="molecule type" value="Genomic_DNA"/>
</dbReference>
<dbReference type="EC" id="2.7.13.3" evidence="3"/>
<dbReference type="NCBIfam" id="TIGR00229">
    <property type="entry name" value="sensory_box"/>
    <property type="match status" value="2"/>
</dbReference>
<dbReference type="SUPFAM" id="SSF55874">
    <property type="entry name" value="ATPase domain of HSP90 chaperone/DNA topoisomerase II/histidine kinase"/>
    <property type="match status" value="1"/>
</dbReference>
<comment type="caution">
    <text evidence="19">The sequence shown here is derived from an EMBL/GenBank/DDBJ whole genome shotgun (WGS) entry which is preliminary data.</text>
</comment>
<feature type="domain" description="Histidine kinase" evidence="15">
    <location>
        <begin position="507"/>
        <end position="727"/>
    </location>
</feature>
<dbReference type="InterPro" id="IPR003661">
    <property type="entry name" value="HisK_dim/P_dom"/>
</dbReference>
<dbReference type="Pfam" id="PF00072">
    <property type="entry name" value="Response_reg"/>
    <property type="match status" value="1"/>
</dbReference>
<dbReference type="SMART" id="SM00387">
    <property type="entry name" value="HATPase_c"/>
    <property type="match status" value="1"/>
</dbReference>
<evidence type="ECO:0000259" key="15">
    <source>
        <dbReference type="PROSITE" id="PS50109"/>
    </source>
</evidence>
<keyword evidence="9" id="KW-0067">ATP-binding</keyword>
<gene>
    <name evidence="19" type="ORF">C8N29_10969</name>
</gene>
<keyword evidence="12" id="KW-0472">Membrane</keyword>
<dbReference type="SMART" id="SM00065">
    <property type="entry name" value="GAF"/>
    <property type="match status" value="1"/>
</dbReference>
<dbReference type="CDD" id="cd16922">
    <property type="entry name" value="HATPase_EvgS-ArcB-TorS-like"/>
    <property type="match status" value="1"/>
</dbReference>
<keyword evidence="4 13" id="KW-0597">Phosphoprotein</keyword>
<dbReference type="InterPro" id="IPR003594">
    <property type="entry name" value="HATPase_dom"/>
</dbReference>
<dbReference type="InterPro" id="IPR013656">
    <property type="entry name" value="PAS_4"/>
</dbReference>
<dbReference type="GO" id="GO:0006355">
    <property type="term" value="P:regulation of DNA-templated transcription"/>
    <property type="evidence" value="ECO:0007669"/>
    <property type="project" value="InterPro"/>
</dbReference>
<dbReference type="PROSITE" id="PS50113">
    <property type="entry name" value="PAC"/>
    <property type="match status" value="1"/>
</dbReference>
<evidence type="ECO:0000256" key="10">
    <source>
        <dbReference type="ARBA" id="ARBA00022989"/>
    </source>
</evidence>
<dbReference type="Gene3D" id="3.30.450.40">
    <property type="match status" value="1"/>
</dbReference>
<dbReference type="InterPro" id="IPR004358">
    <property type="entry name" value="Sig_transdc_His_kin-like_C"/>
</dbReference>
<keyword evidence="10" id="KW-1133">Transmembrane helix</keyword>
<dbReference type="PROSITE" id="PS50110">
    <property type="entry name" value="RESPONSE_REGULATORY"/>
    <property type="match status" value="1"/>
</dbReference>
<dbReference type="PROSITE" id="PS50109">
    <property type="entry name" value="HIS_KIN"/>
    <property type="match status" value="1"/>
</dbReference>
<dbReference type="PANTHER" id="PTHR45339:SF1">
    <property type="entry name" value="HYBRID SIGNAL TRANSDUCTION HISTIDINE KINASE J"/>
    <property type="match status" value="1"/>
</dbReference>
<comment type="subcellular location">
    <subcellularLocation>
        <location evidence="2">Membrane</location>
    </subcellularLocation>
</comment>
<dbReference type="RefSeq" id="WP_107865961.1">
    <property type="nucleotide sequence ID" value="NZ_QAON01000009.1"/>
</dbReference>
<evidence type="ECO:0000256" key="3">
    <source>
        <dbReference type="ARBA" id="ARBA00012438"/>
    </source>
</evidence>
<organism evidence="19 20">
    <name type="scientific">Agitococcus lubricus</name>
    <dbReference type="NCBI Taxonomy" id="1077255"/>
    <lineage>
        <taxon>Bacteria</taxon>
        <taxon>Pseudomonadati</taxon>
        <taxon>Pseudomonadota</taxon>
        <taxon>Gammaproteobacteria</taxon>
        <taxon>Moraxellales</taxon>
        <taxon>Moraxellaceae</taxon>
        <taxon>Agitococcus</taxon>
    </lineage>
</organism>
<dbReference type="CDD" id="cd00082">
    <property type="entry name" value="HisKA"/>
    <property type="match status" value="1"/>
</dbReference>
<dbReference type="Pfam" id="PF00512">
    <property type="entry name" value="HisKA"/>
    <property type="match status" value="1"/>
</dbReference>
<dbReference type="InterPro" id="IPR035965">
    <property type="entry name" value="PAS-like_dom_sf"/>
</dbReference>
<keyword evidence="6" id="KW-0812">Transmembrane</keyword>
<feature type="domain" description="PAC" evidence="18">
    <location>
        <begin position="402"/>
        <end position="457"/>
    </location>
</feature>
<dbReference type="SUPFAM" id="SSF47384">
    <property type="entry name" value="Homodimeric domain of signal transducing histidine kinase"/>
    <property type="match status" value="1"/>
</dbReference>
<dbReference type="OrthoDB" id="3436at2"/>
<evidence type="ECO:0000256" key="7">
    <source>
        <dbReference type="ARBA" id="ARBA00022741"/>
    </source>
</evidence>
<evidence type="ECO:0000259" key="17">
    <source>
        <dbReference type="PROSITE" id="PS50112"/>
    </source>
</evidence>
<evidence type="ECO:0000313" key="19">
    <source>
        <dbReference type="EMBL" id="PTQ89048.1"/>
    </source>
</evidence>
<dbReference type="SMART" id="SM00388">
    <property type="entry name" value="HisKA"/>
    <property type="match status" value="1"/>
</dbReference>
<dbReference type="InterPro" id="IPR000014">
    <property type="entry name" value="PAS"/>
</dbReference>
<dbReference type="FunFam" id="3.30.565.10:FF:000010">
    <property type="entry name" value="Sensor histidine kinase RcsC"/>
    <property type="match status" value="1"/>
</dbReference>
<dbReference type="InterPro" id="IPR005467">
    <property type="entry name" value="His_kinase_dom"/>
</dbReference>
<dbReference type="Gene3D" id="3.40.50.2300">
    <property type="match status" value="1"/>
</dbReference>
<dbReference type="Pfam" id="PF08448">
    <property type="entry name" value="PAS_4"/>
    <property type="match status" value="1"/>
</dbReference>
<dbReference type="SUPFAM" id="SSF52172">
    <property type="entry name" value="CheY-like"/>
    <property type="match status" value="1"/>
</dbReference>
<dbReference type="PROSITE" id="PS50112">
    <property type="entry name" value="PAS"/>
    <property type="match status" value="2"/>
</dbReference>
<dbReference type="Gene3D" id="1.10.287.130">
    <property type="match status" value="1"/>
</dbReference>
<protein>
    <recommendedName>
        <fullName evidence="3">histidine kinase</fullName>
        <ecNumber evidence="3">2.7.13.3</ecNumber>
    </recommendedName>
</protein>
<dbReference type="InterPro" id="IPR001789">
    <property type="entry name" value="Sig_transdc_resp-reg_receiver"/>
</dbReference>